<dbReference type="EMBL" id="SUMF01000001">
    <property type="protein sequence ID" value="TJZ78969.1"/>
    <property type="molecule type" value="Genomic_DNA"/>
</dbReference>
<keyword evidence="4" id="KW-1185">Reference proteome</keyword>
<dbReference type="GO" id="GO:0030572">
    <property type="term" value="F:phosphatidyltransferase activity"/>
    <property type="evidence" value="ECO:0007669"/>
    <property type="project" value="UniProtKB-ARBA"/>
</dbReference>
<feature type="region of interest" description="Disordered" evidence="1">
    <location>
        <begin position="404"/>
        <end position="437"/>
    </location>
</feature>
<dbReference type="PANTHER" id="PTHR21248">
    <property type="entry name" value="CARDIOLIPIN SYNTHASE"/>
    <property type="match status" value="1"/>
</dbReference>
<evidence type="ECO:0000256" key="1">
    <source>
        <dbReference type="SAM" id="MobiDB-lite"/>
    </source>
</evidence>
<dbReference type="CDD" id="cd09111">
    <property type="entry name" value="PLDc_ymdC_like_1"/>
    <property type="match status" value="1"/>
</dbReference>
<dbReference type="AlphaFoldDB" id="A0A4U0QC50"/>
<gene>
    <name evidence="3" type="ORF">FAZ21_01395</name>
</gene>
<organism evidence="3 4">
    <name type="scientific">Chitiniphilus eburneus</name>
    <dbReference type="NCBI Taxonomy" id="2571148"/>
    <lineage>
        <taxon>Bacteria</taxon>
        <taxon>Pseudomonadati</taxon>
        <taxon>Pseudomonadota</taxon>
        <taxon>Betaproteobacteria</taxon>
        <taxon>Neisseriales</taxon>
        <taxon>Chitinibacteraceae</taxon>
        <taxon>Chitiniphilus</taxon>
    </lineage>
</organism>
<feature type="domain" description="PLD phosphodiesterase" evidence="2">
    <location>
        <begin position="437"/>
        <end position="464"/>
    </location>
</feature>
<comment type="caution">
    <text evidence="3">The sequence shown here is derived from an EMBL/GenBank/DDBJ whole genome shotgun (WGS) entry which is preliminary data.</text>
</comment>
<dbReference type="InterPro" id="IPR001736">
    <property type="entry name" value="PLipase_D/transphosphatidylase"/>
</dbReference>
<dbReference type="SUPFAM" id="SSF56024">
    <property type="entry name" value="Phospholipase D/nuclease"/>
    <property type="match status" value="2"/>
</dbReference>
<name>A0A4U0QC50_9NEIS</name>
<dbReference type="CDD" id="cd09113">
    <property type="entry name" value="PLDc_ymdC_like_2"/>
    <property type="match status" value="1"/>
</dbReference>
<dbReference type="Proteomes" id="UP000310016">
    <property type="component" value="Unassembled WGS sequence"/>
</dbReference>
<dbReference type="GO" id="GO:0032049">
    <property type="term" value="P:cardiolipin biosynthetic process"/>
    <property type="evidence" value="ECO:0007669"/>
    <property type="project" value="UniProtKB-ARBA"/>
</dbReference>
<dbReference type="Gene3D" id="3.30.870.10">
    <property type="entry name" value="Endonuclease Chain A"/>
    <property type="match status" value="2"/>
</dbReference>
<dbReference type="OrthoDB" id="9814092at2"/>
<proteinExistence type="predicted"/>
<evidence type="ECO:0000313" key="4">
    <source>
        <dbReference type="Proteomes" id="UP000310016"/>
    </source>
</evidence>
<accession>A0A4U0QC50</accession>
<dbReference type="InterPro" id="IPR025202">
    <property type="entry name" value="PLD-like_dom"/>
</dbReference>
<dbReference type="PANTHER" id="PTHR21248:SF12">
    <property type="entry name" value="CARDIOLIPIN SYNTHASE C"/>
    <property type="match status" value="1"/>
</dbReference>
<evidence type="ECO:0000313" key="3">
    <source>
        <dbReference type="EMBL" id="TJZ78969.1"/>
    </source>
</evidence>
<sequence>MGLDFATVGASSSSTRSMAPRTLLPAALLTLGTLLTGCGALPAKPESVASTSVVDTADTPLAHAVAPLLAQHPRLTGLYPLDRGRDALLTRLALAMVAQKTLDVQYYIWHDDLTGRLMMAKLLEAADRGVRVRLLLDDVGANADDDLLLALSAHPNIEIRLFNPAANRNWRAMSSLLDLSRMNQRMHNKALIADHRAIIVGGRNIGDEYFEANEEIDFSDLDVLCIGPVVPQVARSFDLFWNHKLAIPVKLFYPERKLDGMLDALRVEYGKQLQEDRASDYLRALEQQAMAERLRAVKLPFYWGRARALYDDPKKMDPDEDATLLAERLAPVAQKTHRELAVVSPYFVPGDDGTTWMANLVKSGVEVKVLTNSLAATDVAAVHAGYARYRKPLLEAGVKVFEWKPDPPPGQGSGLARSAKRSGGSGFGSGSGFRGSSRASLHSKAFVFDRRNVFIGSLNMDPRSIELNTEIGVLFESDLLASRMAEQFDRLVARDAYALRLDDQGNVVWRDGADGQEYDADPKSSGWRRFTAWLMSLLPIESQL</sequence>
<protein>
    <submittedName>
        <fullName evidence="3">Phospholipase D family protein</fullName>
    </submittedName>
</protein>
<dbReference type="SMART" id="SM00155">
    <property type="entry name" value="PLDc"/>
    <property type="match status" value="2"/>
</dbReference>
<feature type="compositionally biased region" description="Gly residues" evidence="1">
    <location>
        <begin position="423"/>
        <end position="433"/>
    </location>
</feature>
<dbReference type="PROSITE" id="PS50035">
    <property type="entry name" value="PLD"/>
    <property type="match status" value="2"/>
</dbReference>
<reference evidence="3 4" key="1">
    <citation type="submission" date="2019-04" db="EMBL/GenBank/DDBJ databases">
        <title>Chitiniphilus eburnea sp. nov., a novel chitinolytic bacterium isolated from aquaculture sludge.</title>
        <authorList>
            <person name="Sheng M."/>
        </authorList>
    </citation>
    <scope>NUCLEOTIDE SEQUENCE [LARGE SCALE GENOMIC DNA]</scope>
    <source>
        <strain evidence="3 4">HX-2-15</strain>
    </source>
</reference>
<feature type="domain" description="PLD phosphodiesterase" evidence="2">
    <location>
        <begin position="182"/>
        <end position="209"/>
    </location>
</feature>
<dbReference type="Pfam" id="PF13091">
    <property type="entry name" value="PLDc_2"/>
    <property type="match status" value="2"/>
</dbReference>
<evidence type="ECO:0000259" key="2">
    <source>
        <dbReference type="PROSITE" id="PS50035"/>
    </source>
</evidence>